<dbReference type="Pfam" id="PF17963">
    <property type="entry name" value="Big_9"/>
    <property type="match status" value="1"/>
</dbReference>
<feature type="domain" description="DUF5801" evidence="1">
    <location>
        <begin position="544"/>
        <end position="695"/>
    </location>
</feature>
<dbReference type="InterPro" id="IPR043824">
    <property type="entry name" value="DUF5801"/>
</dbReference>
<comment type="caution">
    <text evidence="2">The sequence shown here is derived from an EMBL/GenBank/DDBJ whole genome shotgun (WGS) entry which is preliminary data.</text>
</comment>
<dbReference type="InterPro" id="IPR047777">
    <property type="entry name" value="LapA-like_RM"/>
</dbReference>
<dbReference type="InterPro" id="IPR010221">
    <property type="entry name" value="VCBS_dom"/>
</dbReference>
<dbReference type="AlphaFoldDB" id="A0A7X5ARA1"/>
<protein>
    <submittedName>
        <fullName evidence="2">Retention module-containing protein</fullName>
    </submittedName>
</protein>
<dbReference type="Gene3D" id="2.60.40.3440">
    <property type="match status" value="1"/>
</dbReference>
<evidence type="ECO:0000313" key="3">
    <source>
        <dbReference type="Proteomes" id="UP000487929"/>
    </source>
</evidence>
<evidence type="ECO:0000313" key="2">
    <source>
        <dbReference type="EMBL" id="NAW35793.1"/>
    </source>
</evidence>
<feature type="non-terminal residue" evidence="2">
    <location>
        <position position="985"/>
    </location>
</feature>
<name>A0A7X5ARA1_9GAMM</name>
<keyword evidence="3" id="KW-1185">Reference proteome</keyword>
<gene>
    <name evidence="2" type="ORF">GRB96_15400</name>
</gene>
<feature type="domain" description="DUF5801" evidence="1">
    <location>
        <begin position="716"/>
        <end position="867"/>
    </location>
</feature>
<dbReference type="Pfam" id="PF19116">
    <property type="entry name" value="DUF5801"/>
    <property type="match status" value="2"/>
</dbReference>
<dbReference type="NCBIfam" id="TIGR01965">
    <property type="entry name" value="VCBS_repeat"/>
    <property type="match status" value="2"/>
</dbReference>
<organism evidence="2 3">
    <name type="scientific">Halomonas alimentaria</name>
    <dbReference type="NCBI Taxonomy" id="147248"/>
    <lineage>
        <taxon>Bacteria</taxon>
        <taxon>Pseudomonadati</taxon>
        <taxon>Pseudomonadota</taxon>
        <taxon>Gammaproteobacteria</taxon>
        <taxon>Oceanospirillales</taxon>
        <taxon>Halomonadaceae</taxon>
        <taxon>Halomonas</taxon>
    </lineage>
</organism>
<dbReference type="Proteomes" id="UP000487929">
    <property type="component" value="Unassembled WGS sequence"/>
</dbReference>
<proteinExistence type="predicted"/>
<sequence length="985" mass="98539">MTIATVTAITGQAWARDADGNLRELSIGDTLQEGEVLVTADGARVELDFGDNLDPTVIQGGQEVAMTPDLGGEEAVAEDEASALDEDLEALLTAIDEGEGDLLAELDPTAAGAGPGGGAEGGHSFVMLARITEPLTPLSYEYGLGQFDQVEFPEDTFLDQAEEDSIPTVTTLDLDGDGDTVWESALEQGSGGGVATTSGAFQIDTGSDELALIEVQDAAGNWVAISAGGTEVQGTYGVLSVNPDGSWTYTLTEPLDHPLAGETGTSDQVPGEAFAVRVTDDDGDVSDPATLAITITDDGPEAVADAVGEIAEDSSVDIDVFANDTAGADGVDLTTGVAVATPPTKGSVAYNNDGTFTYTANPGAEGDDSFTYTLTDADGDTSTATVTLSIAEDSTPTVTTPDLNEDGDTVWESALADGSGQGGAAITTTVTGTFQITTGADTLDQIEVQDAAGTWVVIAADGTEISGDYGTLTVDTDGSWSYTLSDNTLDHDTADAILGADQVQDLFDVRVTDSDGDVSDPATLTIDVNDDGPSVTIDAVGSSVSLDETAAGEAFADGPITVTSAAAIVDTTVLFGADGAAASNATVYGLELSGDGTTALATAQGDYSISLVETNATTITGQYLDGDNVTQTAFTVVINANGTLTVTQNVALEHLTDGSTPADYNDTLDLAGLITATVAVTDADGDSDSDSVEIGGAVTFYDDGPSVSIDAVGSSVSLDETAAGEAFADGPITATSAAAIVDTTVLFGADGAAAANATVYGLELSGAGTTALATAQGDYPISLVETNATTITGQYVDGAGVTQTAFTVVINASGTLTVTQNVALEHLTDGSTAADYNDTLDLAGLITATVAVTDADGDTDSDSAEVGGAVRFFDDGPDASAAEGASASVTLDETDAGEAFANGSIDATITATDVAALFGTPLYGADGAGTVSYSLTATATATGLYLAGADTTDSANEIVLVADTDADGNVIGYTGYVGGDDSTPA</sequence>
<accession>A0A7X5ARA1</accession>
<dbReference type="EMBL" id="WUTT01000001">
    <property type="protein sequence ID" value="NAW35793.1"/>
    <property type="molecule type" value="Genomic_DNA"/>
</dbReference>
<dbReference type="OrthoDB" id="5787335at2"/>
<reference evidence="2 3" key="1">
    <citation type="submission" date="2019-12" db="EMBL/GenBank/DDBJ databases">
        <title>Draft genome sequencing of Halomonas alimentaria DSM 15356.</title>
        <authorList>
            <person name="Pandiyan K."/>
            <person name="Kushwaha P."/>
            <person name="Gowdham M."/>
            <person name="Chakdar H."/>
            <person name="Singh A."/>
            <person name="Kumar M."/>
            <person name="Saxena A.K."/>
        </authorList>
    </citation>
    <scope>NUCLEOTIDE SEQUENCE [LARGE SCALE GENOMIC DNA]</scope>
    <source>
        <strain evidence="2 3">DSM 15356</strain>
    </source>
</reference>
<evidence type="ECO:0000259" key="1">
    <source>
        <dbReference type="Pfam" id="PF19116"/>
    </source>
</evidence>
<dbReference type="NCBIfam" id="NF033682">
    <property type="entry name" value="retention_LapA"/>
    <property type="match status" value="1"/>
</dbReference>
<dbReference type="RefSeq" id="WP_161432939.1">
    <property type="nucleotide sequence ID" value="NZ_WUTT01000001.1"/>
</dbReference>